<evidence type="ECO:0000313" key="1">
    <source>
        <dbReference type="EMBL" id="TDH58729.1"/>
    </source>
</evidence>
<name>A0A4R5Q8A2_9PROT</name>
<reference evidence="1 2" key="1">
    <citation type="journal article" date="2016" name="J. Microbiol.">
        <title>Dankookia rubra gen. nov., sp. nov., an alphaproteobacterium isolated from sediment of a shallow stream.</title>
        <authorList>
            <person name="Kim W.H."/>
            <person name="Kim D.H."/>
            <person name="Kang K."/>
            <person name="Ahn T.Y."/>
        </authorList>
    </citation>
    <scope>NUCLEOTIDE SEQUENCE [LARGE SCALE GENOMIC DNA]</scope>
    <source>
        <strain evidence="1 2">JCM30602</strain>
    </source>
</reference>
<dbReference type="OrthoDB" id="8000372at2"/>
<keyword evidence="2" id="KW-1185">Reference proteome</keyword>
<organism evidence="1 2">
    <name type="scientific">Dankookia rubra</name>
    <dbReference type="NCBI Taxonomy" id="1442381"/>
    <lineage>
        <taxon>Bacteria</taxon>
        <taxon>Pseudomonadati</taxon>
        <taxon>Pseudomonadota</taxon>
        <taxon>Alphaproteobacteria</taxon>
        <taxon>Acetobacterales</taxon>
        <taxon>Roseomonadaceae</taxon>
        <taxon>Dankookia</taxon>
    </lineage>
</organism>
<dbReference type="AlphaFoldDB" id="A0A4R5Q8A2"/>
<sequence length="168" mass="17980">MTDPMGQPETTLEMARRHVAEGETRCARHAEIVRKLIAGNHLAEAKAAKEVLEALQRVLTTSRDHLRAEEARASGSGGHGMTASPRDQLVATDRLRRAVLAFRAAQILVLTQQRQGKALSQADLDTVQDSAAEAVTAFQAFSAAGLIASAGDQRLLALVQKYLVDGAT</sequence>
<dbReference type="EMBL" id="SMSJ01000099">
    <property type="protein sequence ID" value="TDH58729.1"/>
    <property type="molecule type" value="Genomic_DNA"/>
</dbReference>
<dbReference type="RefSeq" id="WP_133292452.1">
    <property type="nucleotide sequence ID" value="NZ_SMSJ01000099.1"/>
</dbReference>
<protein>
    <submittedName>
        <fullName evidence="1">Uncharacterized protein</fullName>
    </submittedName>
</protein>
<dbReference type="Proteomes" id="UP000295096">
    <property type="component" value="Unassembled WGS sequence"/>
</dbReference>
<gene>
    <name evidence="1" type="ORF">E2C06_31060</name>
</gene>
<accession>A0A4R5Q8A2</accession>
<comment type="caution">
    <text evidence="1">The sequence shown here is derived from an EMBL/GenBank/DDBJ whole genome shotgun (WGS) entry which is preliminary data.</text>
</comment>
<evidence type="ECO:0000313" key="2">
    <source>
        <dbReference type="Proteomes" id="UP000295096"/>
    </source>
</evidence>
<proteinExistence type="predicted"/>